<proteinExistence type="inferred from homology"/>
<sequence length="168" mass="19063">MPNVYSTVASPLPSKSPHTIRAAFFPLHYFCYTLKMLAKELLGRLLTTTRNRVNTNVLKATQQRYASTTSATTIHTPINHTIPLFDRALLHNSKNTMSVASVSEHVSRLRPFSVPAAPQPTVSQPTSSKVVEELELTSVLRKRRLKMNKHKHKKLRKRTRALRKKLGK</sequence>
<feature type="region of interest" description="Disordered" evidence="5">
    <location>
        <begin position="146"/>
        <end position="168"/>
    </location>
</feature>
<name>A0A8H4BL37_MUCCL</name>
<dbReference type="Proteomes" id="UP000469890">
    <property type="component" value="Unassembled WGS sequence"/>
</dbReference>
<gene>
    <name evidence="7" type="ORF">FB192DRAFT_1371566</name>
</gene>
<evidence type="ECO:0000256" key="1">
    <source>
        <dbReference type="ARBA" id="ARBA00004173"/>
    </source>
</evidence>
<dbReference type="Pfam" id="PF08213">
    <property type="entry name" value="COX24_C"/>
    <property type="match status" value="1"/>
</dbReference>
<dbReference type="AlphaFoldDB" id="A0A8H4BL37"/>
<dbReference type="InterPro" id="IPR013177">
    <property type="entry name" value="Ribosomal_mS38_C"/>
</dbReference>
<organism evidence="7 8">
    <name type="scientific">Mucor circinelloides f. lusitanicus</name>
    <name type="common">Mucor racemosus var. lusitanicus</name>
    <dbReference type="NCBI Taxonomy" id="29924"/>
    <lineage>
        <taxon>Eukaryota</taxon>
        <taxon>Fungi</taxon>
        <taxon>Fungi incertae sedis</taxon>
        <taxon>Mucoromycota</taxon>
        <taxon>Mucoromycotina</taxon>
        <taxon>Mucoromycetes</taxon>
        <taxon>Mucorales</taxon>
        <taxon>Mucorineae</taxon>
        <taxon>Mucoraceae</taxon>
        <taxon>Mucor</taxon>
    </lineage>
</organism>
<dbReference type="EMBL" id="JAAECE010000003">
    <property type="protein sequence ID" value="KAF1804173.1"/>
    <property type="molecule type" value="Genomic_DNA"/>
</dbReference>
<evidence type="ECO:0000256" key="4">
    <source>
        <dbReference type="ARBA" id="ARBA00035682"/>
    </source>
</evidence>
<evidence type="ECO:0000313" key="8">
    <source>
        <dbReference type="Proteomes" id="UP000469890"/>
    </source>
</evidence>
<dbReference type="SMART" id="SM01155">
    <property type="entry name" value="DUF1713"/>
    <property type="match status" value="1"/>
</dbReference>
<evidence type="ECO:0000256" key="2">
    <source>
        <dbReference type="ARBA" id="ARBA00023128"/>
    </source>
</evidence>
<comment type="caution">
    <text evidence="7">The sequence shown here is derived from an EMBL/GenBank/DDBJ whole genome shotgun (WGS) entry which is preliminary data.</text>
</comment>
<evidence type="ECO:0000313" key="7">
    <source>
        <dbReference type="EMBL" id="KAF1804173.1"/>
    </source>
</evidence>
<keyword evidence="2" id="KW-0496">Mitochondrion</keyword>
<dbReference type="PANTHER" id="PTHR32035:SF3">
    <property type="entry name" value="SMALL RIBOSOMAL SUBUNIT PROTEIN MS38"/>
    <property type="match status" value="1"/>
</dbReference>
<evidence type="ECO:0000259" key="6">
    <source>
        <dbReference type="SMART" id="SM01155"/>
    </source>
</evidence>
<evidence type="ECO:0000256" key="3">
    <source>
        <dbReference type="ARBA" id="ARBA00035647"/>
    </source>
</evidence>
<protein>
    <recommendedName>
        <fullName evidence="4">Small ribosomal subunit protein mS38</fullName>
    </recommendedName>
</protein>
<comment type="similarity">
    <text evidence="3">Belongs to the mitochondrion-specific ribosomal protein mS38 family.</text>
</comment>
<comment type="subcellular location">
    <subcellularLocation>
        <location evidence="1">Mitochondrion</location>
    </subcellularLocation>
</comment>
<dbReference type="GO" id="GO:0005739">
    <property type="term" value="C:mitochondrion"/>
    <property type="evidence" value="ECO:0007669"/>
    <property type="project" value="UniProtKB-SubCell"/>
</dbReference>
<evidence type="ECO:0000256" key="5">
    <source>
        <dbReference type="SAM" id="MobiDB-lite"/>
    </source>
</evidence>
<accession>A0A8H4BL37</accession>
<reference evidence="7 8" key="1">
    <citation type="submission" date="2019-09" db="EMBL/GenBank/DDBJ databases">
        <authorList>
            <consortium name="DOE Joint Genome Institute"/>
            <person name="Mondo S.J."/>
            <person name="Navarro-Mendoza M.I."/>
            <person name="Perez-Arques C."/>
            <person name="Panchal S."/>
            <person name="Nicolas F.E."/>
            <person name="Ganguly P."/>
            <person name="Pangilinan J."/>
            <person name="Grigoriev I."/>
            <person name="Heitman J."/>
            <person name="Sanya K."/>
            <person name="Garre V."/>
        </authorList>
    </citation>
    <scope>NUCLEOTIDE SEQUENCE [LARGE SCALE GENOMIC DNA]</scope>
    <source>
        <strain evidence="7 8">MU402</strain>
    </source>
</reference>
<feature type="domain" description="Ribosomal protein mS38 C-terminal" evidence="6">
    <location>
        <begin position="135"/>
        <end position="168"/>
    </location>
</feature>
<dbReference type="PANTHER" id="PTHR32035">
    <property type="entry name" value="AURORA KINASE A-INTERACTING PROTEIN"/>
    <property type="match status" value="1"/>
</dbReference>